<dbReference type="InterPro" id="IPR038488">
    <property type="entry name" value="Integrase_DNA-bd_sf"/>
</dbReference>
<dbReference type="AlphaFoldDB" id="A0A6H2DJC3"/>
<dbReference type="GO" id="GO:0003677">
    <property type="term" value="F:DNA binding"/>
    <property type="evidence" value="ECO:0007669"/>
    <property type="project" value="UniProtKB-KW"/>
</dbReference>
<dbReference type="KEGG" id="phao:HF685_02075"/>
<comment type="similarity">
    <text evidence="1">Belongs to the 'phage' integrase family.</text>
</comment>
<dbReference type="PANTHER" id="PTHR30629">
    <property type="entry name" value="PROPHAGE INTEGRASE"/>
    <property type="match status" value="1"/>
</dbReference>
<evidence type="ECO:0000256" key="1">
    <source>
        <dbReference type="ARBA" id="ARBA00008857"/>
    </source>
</evidence>
<dbReference type="GO" id="GO:0015074">
    <property type="term" value="P:DNA integration"/>
    <property type="evidence" value="ECO:0007669"/>
    <property type="project" value="UniProtKB-KW"/>
</dbReference>
<dbReference type="SUPFAM" id="SSF56349">
    <property type="entry name" value="DNA breaking-rejoining enzymes"/>
    <property type="match status" value="1"/>
</dbReference>
<evidence type="ECO:0000256" key="2">
    <source>
        <dbReference type="ARBA" id="ARBA00022908"/>
    </source>
</evidence>
<dbReference type="InterPro" id="IPR053876">
    <property type="entry name" value="Phage_int_M"/>
</dbReference>
<dbReference type="Gene3D" id="3.30.160.390">
    <property type="entry name" value="Integrase, DNA-binding domain"/>
    <property type="match status" value="1"/>
</dbReference>
<name>A0A6H2DJC3_9SPHN</name>
<evidence type="ECO:0000313" key="6">
    <source>
        <dbReference type="EMBL" id="QJB68237.1"/>
    </source>
</evidence>
<protein>
    <submittedName>
        <fullName evidence="6">Tyrosine-type recombinase/integrase</fullName>
    </submittedName>
</protein>
<evidence type="ECO:0000256" key="4">
    <source>
        <dbReference type="ARBA" id="ARBA00023172"/>
    </source>
</evidence>
<gene>
    <name evidence="6" type="ORF">HF685_02075</name>
</gene>
<accession>A0A6H2DJC3</accession>
<dbReference type="InterPro" id="IPR010998">
    <property type="entry name" value="Integrase_recombinase_N"/>
</dbReference>
<dbReference type="Pfam" id="PF22022">
    <property type="entry name" value="Phage_int_M"/>
    <property type="match status" value="1"/>
</dbReference>
<keyword evidence="2" id="KW-0229">DNA integration</keyword>
<organism evidence="6 7">
    <name type="scientific">Parasphingorhabdus halotolerans</name>
    <dbReference type="NCBI Taxonomy" id="2725558"/>
    <lineage>
        <taxon>Bacteria</taxon>
        <taxon>Pseudomonadati</taxon>
        <taxon>Pseudomonadota</taxon>
        <taxon>Alphaproteobacteria</taxon>
        <taxon>Sphingomonadales</taxon>
        <taxon>Sphingomonadaceae</taxon>
        <taxon>Parasphingorhabdus</taxon>
    </lineage>
</organism>
<dbReference type="CDD" id="cd00801">
    <property type="entry name" value="INT_P4_C"/>
    <property type="match status" value="1"/>
</dbReference>
<sequence>MTKLTVMKIRNLKEPGRYGDGDGLILNLTAPGKGYWLIRTQINGRRRDIGLGSISLVTLAEARDAVHQVRKDIQNGLDPVAERQKAKRVIPTFKDAAILVHKEHRKGWKNGKHQKQWIRTLERYVFPKIGNRLVNDIEGPVICDVLSPIWLEKPETARRVKQRIGVVLDWSYANGFRTSEAPLRSISRGLPKQPKKDGHFAAMPYAEVPAFISHLRSKENVSRLALEFLILTATRSGEVRGAKMDEIDLGNRLWTIPAQRMKMGKTHAIPLTDSTLDVLQRVQPYFAPVSNLIFPGKNVKRPLSDMTLLKVLRVADLPYTVHGFRSSFRDWAAEQTSYPGEVAEAALAHAVTNKVEAAYRRTNYLEKRRDLMRDWEQFCLGTA</sequence>
<proteinExistence type="inferred from homology"/>
<dbReference type="Proteomes" id="UP000501600">
    <property type="component" value="Chromosome"/>
</dbReference>
<dbReference type="PANTHER" id="PTHR30629:SF2">
    <property type="entry name" value="PROPHAGE INTEGRASE INTS-RELATED"/>
    <property type="match status" value="1"/>
</dbReference>
<evidence type="ECO:0000313" key="7">
    <source>
        <dbReference type="Proteomes" id="UP000501600"/>
    </source>
</evidence>
<dbReference type="PROSITE" id="PS51898">
    <property type="entry name" value="TYR_RECOMBINASE"/>
    <property type="match status" value="1"/>
</dbReference>
<evidence type="ECO:0000256" key="3">
    <source>
        <dbReference type="ARBA" id="ARBA00023125"/>
    </source>
</evidence>
<dbReference type="InterPro" id="IPR025166">
    <property type="entry name" value="Integrase_DNA_bind_dom"/>
</dbReference>
<dbReference type="EMBL" id="CP051217">
    <property type="protein sequence ID" value="QJB68237.1"/>
    <property type="molecule type" value="Genomic_DNA"/>
</dbReference>
<dbReference type="InterPro" id="IPR050808">
    <property type="entry name" value="Phage_Integrase"/>
</dbReference>
<evidence type="ECO:0000259" key="5">
    <source>
        <dbReference type="PROSITE" id="PS51898"/>
    </source>
</evidence>
<dbReference type="Pfam" id="PF13356">
    <property type="entry name" value="Arm-DNA-bind_3"/>
    <property type="match status" value="1"/>
</dbReference>
<keyword evidence="7" id="KW-1185">Reference proteome</keyword>
<dbReference type="InterPro" id="IPR011010">
    <property type="entry name" value="DNA_brk_join_enz"/>
</dbReference>
<dbReference type="GO" id="GO:0006310">
    <property type="term" value="P:DNA recombination"/>
    <property type="evidence" value="ECO:0007669"/>
    <property type="project" value="UniProtKB-KW"/>
</dbReference>
<keyword evidence="4" id="KW-0233">DNA recombination</keyword>
<feature type="domain" description="Tyr recombinase" evidence="5">
    <location>
        <begin position="198"/>
        <end position="372"/>
    </location>
</feature>
<dbReference type="InterPro" id="IPR013762">
    <property type="entry name" value="Integrase-like_cat_sf"/>
</dbReference>
<dbReference type="Gene3D" id="1.10.150.130">
    <property type="match status" value="1"/>
</dbReference>
<dbReference type="Gene3D" id="1.10.443.10">
    <property type="entry name" value="Intergrase catalytic core"/>
    <property type="match status" value="1"/>
</dbReference>
<dbReference type="RefSeq" id="WP_168818081.1">
    <property type="nucleotide sequence ID" value="NZ_CP051217.1"/>
</dbReference>
<dbReference type="InterPro" id="IPR002104">
    <property type="entry name" value="Integrase_catalytic"/>
</dbReference>
<dbReference type="Pfam" id="PF00589">
    <property type="entry name" value="Phage_integrase"/>
    <property type="match status" value="1"/>
</dbReference>
<reference evidence="6 7" key="1">
    <citation type="submission" date="2020-04" db="EMBL/GenBank/DDBJ databases">
        <title>Genome sequence for Sphingorhabdus sp. strain M1.</title>
        <authorList>
            <person name="Park S.-J."/>
        </authorList>
    </citation>
    <scope>NUCLEOTIDE SEQUENCE [LARGE SCALE GENOMIC DNA]</scope>
    <source>
        <strain evidence="6 7">JK6</strain>
    </source>
</reference>
<keyword evidence="3" id="KW-0238">DNA-binding</keyword>